<keyword evidence="3" id="KW-1003">Cell membrane</keyword>
<dbReference type="PANTHER" id="PTHR30012">
    <property type="entry name" value="GENERAL SECRETION PATHWAY PROTEIN"/>
    <property type="match status" value="1"/>
</dbReference>
<name>A0ABY9RNX4_9BURK</name>
<evidence type="ECO:0000259" key="8">
    <source>
        <dbReference type="Pfam" id="PF00482"/>
    </source>
</evidence>
<feature type="transmembrane region" description="Helical" evidence="7">
    <location>
        <begin position="134"/>
        <end position="154"/>
    </location>
</feature>
<dbReference type="Gene3D" id="1.20.81.30">
    <property type="entry name" value="Type II secretion system (T2SS), domain F"/>
    <property type="match status" value="2"/>
</dbReference>
<keyword evidence="5 7" id="KW-1133">Transmembrane helix</keyword>
<comment type="similarity">
    <text evidence="2">Belongs to the GSP F family.</text>
</comment>
<evidence type="ECO:0000256" key="4">
    <source>
        <dbReference type="ARBA" id="ARBA00022692"/>
    </source>
</evidence>
<feature type="transmembrane region" description="Helical" evidence="7">
    <location>
        <begin position="109"/>
        <end position="128"/>
    </location>
</feature>
<evidence type="ECO:0000313" key="9">
    <source>
        <dbReference type="EMBL" id="WMW82380.1"/>
    </source>
</evidence>
<evidence type="ECO:0000256" key="5">
    <source>
        <dbReference type="ARBA" id="ARBA00022989"/>
    </source>
</evidence>
<feature type="transmembrane region" description="Helical" evidence="7">
    <location>
        <begin position="303"/>
        <end position="323"/>
    </location>
</feature>
<dbReference type="RefSeq" id="WP_309483852.1">
    <property type="nucleotide sequence ID" value="NZ_CP133720.1"/>
</dbReference>
<accession>A0ABY9RNX4</accession>
<evidence type="ECO:0000256" key="2">
    <source>
        <dbReference type="ARBA" id="ARBA00005745"/>
    </source>
</evidence>
<feature type="domain" description="Type II secretion system protein GspF" evidence="8">
    <location>
        <begin position="199"/>
        <end position="314"/>
    </location>
</feature>
<dbReference type="InterPro" id="IPR003004">
    <property type="entry name" value="GspF/PilC"/>
</dbReference>
<protein>
    <submittedName>
        <fullName evidence="9">Type II secretion system F family protein</fullName>
    </submittedName>
</protein>
<proteinExistence type="inferred from homology"/>
<dbReference type="EMBL" id="CP133720">
    <property type="protein sequence ID" value="WMW82380.1"/>
    <property type="molecule type" value="Genomic_DNA"/>
</dbReference>
<feature type="domain" description="Type II secretion system protein GspF" evidence="8">
    <location>
        <begin position="13"/>
        <end position="121"/>
    </location>
</feature>
<keyword evidence="4 7" id="KW-0812">Transmembrane</keyword>
<comment type="subcellular location">
    <subcellularLocation>
        <location evidence="1">Cell membrane</location>
        <topology evidence="1">Multi-pass membrane protein</topology>
    </subcellularLocation>
</comment>
<dbReference type="Proteomes" id="UP001181355">
    <property type="component" value="Chromosome"/>
</dbReference>
<organism evidence="9 10">
    <name type="scientific">Undibacterium cyanobacteriorum</name>
    <dbReference type="NCBI Taxonomy" id="3073561"/>
    <lineage>
        <taxon>Bacteria</taxon>
        <taxon>Pseudomonadati</taxon>
        <taxon>Pseudomonadota</taxon>
        <taxon>Betaproteobacteria</taxon>
        <taxon>Burkholderiales</taxon>
        <taxon>Oxalobacteraceae</taxon>
        <taxon>Undibacterium</taxon>
    </lineage>
</organism>
<evidence type="ECO:0000256" key="1">
    <source>
        <dbReference type="ARBA" id="ARBA00004651"/>
    </source>
</evidence>
<dbReference type="Pfam" id="PF00482">
    <property type="entry name" value="T2SSF"/>
    <property type="match status" value="2"/>
</dbReference>
<dbReference type="PANTHER" id="PTHR30012:SF0">
    <property type="entry name" value="TYPE II SECRETION SYSTEM PROTEIN F-RELATED"/>
    <property type="match status" value="1"/>
</dbReference>
<evidence type="ECO:0000256" key="7">
    <source>
        <dbReference type="SAM" id="Phobius"/>
    </source>
</evidence>
<evidence type="ECO:0000313" key="10">
    <source>
        <dbReference type="Proteomes" id="UP001181355"/>
    </source>
</evidence>
<sequence>MILTTIEKAELFTHLATMENAGISAQQSFRQLRLRPRYQAQVQLCSRAIDRGSDIATAAYGAQLFDRFEYALIKAACAAGSPGLSYKRLASVYKEKAILEQRLKSRLRLPMFMLVFALIVLRLPALVLGSISTFQYLAGIVLPLFAIFGAVHVFRKRLESSRAPNTKIASSIKHDQLDQLLLKLPLFGPMILRDNAKQFFESLSLLLEAGVAMFEAVPLATQTVWNSEMRPHFLRMEGQLKDGWTLSQALNSNPMLGNEAVIELARTGESSGTLPEMLWRYALAETEAQSQFRDEIATWVPKIIYGMVATYIVIQIFRSGAFIPSLPLEAR</sequence>
<evidence type="ECO:0000256" key="6">
    <source>
        <dbReference type="ARBA" id="ARBA00023136"/>
    </source>
</evidence>
<reference evidence="9" key="1">
    <citation type="submission" date="2023-09" db="EMBL/GenBank/DDBJ databases">
        <title>Undibacterium sp. 20NA77.5 isolated from freshwater.</title>
        <authorList>
            <person name="Le V."/>
            <person name="Ko S.-R."/>
            <person name="Ahn C.-Y."/>
            <person name="Oh H.-M."/>
        </authorList>
    </citation>
    <scope>NUCLEOTIDE SEQUENCE</scope>
    <source>
        <strain evidence="9">20NA77.5</strain>
    </source>
</reference>
<keyword evidence="10" id="KW-1185">Reference proteome</keyword>
<dbReference type="InterPro" id="IPR018076">
    <property type="entry name" value="T2SS_GspF_dom"/>
</dbReference>
<evidence type="ECO:0000256" key="3">
    <source>
        <dbReference type="ARBA" id="ARBA00022475"/>
    </source>
</evidence>
<keyword evidence="6 7" id="KW-0472">Membrane</keyword>
<dbReference type="InterPro" id="IPR042094">
    <property type="entry name" value="T2SS_GspF_sf"/>
</dbReference>
<gene>
    <name evidence="9" type="ORF">RF679_08910</name>
</gene>